<accession>A0A1U7WFJ5</accession>
<dbReference type="STRING" id="4096.A0A1U7WFJ5"/>
<reference evidence="2" key="2">
    <citation type="submission" date="2025-08" db="UniProtKB">
        <authorList>
            <consortium name="RefSeq"/>
        </authorList>
    </citation>
    <scope>IDENTIFICATION</scope>
    <source>
        <tissue evidence="2">Leaf</tissue>
    </source>
</reference>
<gene>
    <name evidence="2" type="primary">LOC104225845</name>
</gene>
<dbReference type="RefSeq" id="XP_009776016.1">
    <property type="nucleotide sequence ID" value="XM_009777714.1"/>
</dbReference>
<reference evidence="1" key="1">
    <citation type="journal article" date="2013" name="Genome Biol.">
        <title>Reference genomes and transcriptomes of Nicotiana sylvestris and Nicotiana tomentosiformis.</title>
        <authorList>
            <person name="Sierro N."/>
            <person name="Battey J.N."/>
            <person name="Ouadi S."/>
            <person name="Bovet L."/>
            <person name="Goepfert S."/>
            <person name="Bakaher N."/>
            <person name="Peitsch M.C."/>
            <person name="Ivanov N.V."/>
        </authorList>
    </citation>
    <scope>NUCLEOTIDE SEQUENCE [LARGE SCALE GENOMIC DNA]</scope>
</reference>
<sequence length="398" mass="44464">MPQDIIHSIQMAQDQRRVAYAIRRMNKYIETNTTKLNDGNHSRHEQELSELSNQSIEDIDIEERIPRKQPKITWLLKALSKQCDIEGDIAYKPSISDIHKLKSIAECIHCHAIRFQYETPTFCCGSGSIKLANTEVPIPLYELLIAESEQAKEFRKNIRAYNSIFAFTSVGVTLDKELASSRKGVYAFRAQGQIYHNLPSLLPQNDNPCYFQLYFFDTDNELSNRISKLQEANLSEEIVLKISQIMDENPYAQFFRRLRDNPTFQDLQIRIAANVTAEAVAASRVSLGTRTPSRTPISIPSSIALTSSTTPPLTILPPIVHHTETGSSSRSAAMRRVTIEIPAENSLLRKSADTDIMTISNLIEPDAASQVEAAPADAPAQIEPAAIDVPASIPQTSQ</sequence>
<dbReference type="Proteomes" id="UP000189701">
    <property type="component" value="Unplaced"/>
</dbReference>
<dbReference type="AlphaFoldDB" id="A0A1U7WFJ5"/>
<protein>
    <submittedName>
        <fullName evidence="2">Uncharacterized protein LOC104225845</fullName>
    </submittedName>
</protein>
<dbReference type="PANTHER" id="PTHR45786:SF66">
    <property type="entry name" value="HOOK MOTIF PROTEIN, PUTATIVE-RELATED"/>
    <property type="match status" value="1"/>
</dbReference>
<dbReference type="PANTHER" id="PTHR45786">
    <property type="entry name" value="DNA BINDING PROTEIN-LIKE"/>
    <property type="match status" value="1"/>
</dbReference>
<keyword evidence="1" id="KW-1185">Reference proteome</keyword>
<name>A0A1U7WFJ5_NICSY</name>
<evidence type="ECO:0000313" key="2">
    <source>
        <dbReference type="RefSeq" id="XP_009776016.1"/>
    </source>
</evidence>
<evidence type="ECO:0000313" key="1">
    <source>
        <dbReference type="Proteomes" id="UP000189701"/>
    </source>
</evidence>
<proteinExistence type="predicted"/>
<organism evidence="1 2">
    <name type="scientific">Nicotiana sylvestris</name>
    <name type="common">Wood tobacco</name>
    <name type="synonym">South American tobacco</name>
    <dbReference type="NCBI Taxonomy" id="4096"/>
    <lineage>
        <taxon>Eukaryota</taxon>
        <taxon>Viridiplantae</taxon>
        <taxon>Streptophyta</taxon>
        <taxon>Embryophyta</taxon>
        <taxon>Tracheophyta</taxon>
        <taxon>Spermatophyta</taxon>
        <taxon>Magnoliopsida</taxon>
        <taxon>eudicotyledons</taxon>
        <taxon>Gunneridae</taxon>
        <taxon>Pentapetalae</taxon>
        <taxon>asterids</taxon>
        <taxon>lamiids</taxon>
        <taxon>Solanales</taxon>
        <taxon>Solanaceae</taxon>
        <taxon>Nicotianoideae</taxon>
        <taxon>Nicotianeae</taxon>
        <taxon>Nicotiana</taxon>
    </lineage>
</organism>
<dbReference type="eggNOG" id="KOG0987">
    <property type="taxonomic scope" value="Eukaryota"/>
</dbReference>